<dbReference type="PRINTS" id="PR00080">
    <property type="entry name" value="SDRFAMILY"/>
</dbReference>
<sequence>MDRWAGKIALVTGASAGVGAATVETLVREGLTVVGIARRVEKIEKLGEKLKDAKGKLWAKKCDVTKEEEILEVVEWIKKTLGGIDILVNNAGMAHFASISDGDTEGFRRILNVNVLAVAIFTREAVRSMKARQVDGHIININSVLGHGVPEVSDKYSLYPSSKYAVTAMTEVTRKELIKANAKIKITSISPGLIKTEFLAVATTEAVAEAVYSQRPTLDPEDVANAIVYALGTPPHLQVCELILRPVGAS</sequence>
<dbReference type="GO" id="GO:0016616">
    <property type="term" value="F:oxidoreductase activity, acting on the CH-OH group of donors, NAD or NADP as acceptor"/>
    <property type="evidence" value="ECO:0007669"/>
    <property type="project" value="UniProtKB-ARBA"/>
</dbReference>
<dbReference type="PRINTS" id="PR00081">
    <property type="entry name" value="GDHRDH"/>
</dbReference>
<dbReference type="PANTHER" id="PTHR43115">
    <property type="entry name" value="DEHYDROGENASE/REDUCTASE SDR FAMILY MEMBER 11"/>
    <property type="match status" value="1"/>
</dbReference>
<name>A0A6J0BFE2_NEOLC</name>
<dbReference type="Proteomes" id="UP000829291">
    <property type="component" value="Chromosome 2"/>
</dbReference>
<evidence type="ECO:0000313" key="4">
    <source>
        <dbReference type="Proteomes" id="UP000829291"/>
    </source>
</evidence>
<dbReference type="FunCoup" id="A0A6J0BFE2">
    <property type="interactions" value="147"/>
</dbReference>
<evidence type="ECO:0000256" key="2">
    <source>
        <dbReference type="ARBA" id="ARBA00023002"/>
    </source>
</evidence>
<dbReference type="SUPFAM" id="SSF51735">
    <property type="entry name" value="NAD(P)-binding Rossmann-fold domains"/>
    <property type="match status" value="1"/>
</dbReference>
<dbReference type="Pfam" id="PF00106">
    <property type="entry name" value="adh_short"/>
    <property type="match status" value="1"/>
</dbReference>
<gene>
    <name evidence="5" type="primary">LOC107218911</name>
</gene>
<protein>
    <submittedName>
        <fullName evidence="5">Farnesol dehydrogenase</fullName>
    </submittedName>
</protein>
<dbReference type="AlphaFoldDB" id="A0A6J0BFE2"/>
<dbReference type="InParanoid" id="A0A6J0BFE2"/>
<keyword evidence="4" id="KW-1185">Reference proteome</keyword>
<dbReference type="Gene3D" id="3.40.50.720">
    <property type="entry name" value="NAD(P)-binding Rossmann-like Domain"/>
    <property type="match status" value="1"/>
</dbReference>
<dbReference type="FunFam" id="3.40.50.720:FF:000047">
    <property type="entry name" value="NADP-dependent L-serine/L-allo-threonine dehydrogenase"/>
    <property type="match status" value="1"/>
</dbReference>
<proteinExistence type="inferred from homology"/>
<keyword evidence="2" id="KW-0560">Oxidoreductase</keyword>
<evidence type="ECO:0000256" key="3">
    <source>
        <dbReference type="RuleBase" id="RU000363"/>
    </source>
</evidence>
<accession>A0A6J0BFE2</accession>
<organism evidence="5">
    <name type="scientific">Neodiprion lecontei</name>
    <name type="common">Redheaded pine sawfly</name>
    <dbReference type="NCBI Taxonomy" id="441921"/>
    <lineage>
        <taxon>Eukaryota</taxon>
        <taxon>Metazoa</taxon>
        <taxon>Ecdysozoa</taxon>
        <taxon>Arthropoda</taxon>
        <taxon>Hexapoda</taxon>
        <taxon>Insecta</taxon>
        <taxon>Pterygota</taxon>
        <taxon>Neoptera</taxon>
        <taxon>Endopterygota</taxon>
        <taxon>Hymenoptera</taxon>
        <taxon>Tenthredinoidea</taxon>
        <taxon>Diprionidae</taxon>
        <taxon>Diprioninae</taxon>
        <taxon>Neodiprion</taxon>
    </lineage>
</organism>
<reference evidence="5" key="1">
    <citation type="submission" date="2025-08" db="UniProtKB">
        <authorList>
            <consortium name="RefSeq"/>
        </authorList>
    </citation>
    <scope>IDENTIFICATION</scope>
    <source>
        <tissue evidence="5">Thorax and Abdomen</tissue>
    </source>
</reference>
<dbReference type="RefSeq" id="XP_015512438.1">
    <property type="nucleotide sequence ID" value="XM_015656952.2"/>
</dbReference>
<dbReference type="KEGG" id="nlo:107218911"/>
<dbReference type="InterPro" id="IPR002347">
    <property type="entry name" value="SDR_fam"/>
</dbReference>
<dbReference type="GeneID" id="107218911"/>
<dbReference type="PANTHER" id="PTHR43115:SF4">
    <property type="entry name" value="DEHYDROGENASE_REDUCTASE SDR FAMILY MEMBER 11"/>
    <property type="match status" value="1"/>
</dbReference>
<dbReference type="OrthoDB" id="1933717at2759"/>
<evidence type="ECO:0000256" key="1">
    <source>
        <dbReference type="ARBA" id="ARBA00006484"/>
    </source>
</evidence>
<dbReference type="InterPro" id="IPR036291">
    <property type="entry name" value="NAD(P)-bd_dom_sf"/>
</dbReference>
<comment type="similarity">
    <text evidence="1 3">Belongs to the short-chain dehydrogenases/reductases (SDR) family.</text>
</comment>
<evidence type="ECO:0000313" key="5">
    <source>
        <dbReference type="RefSeq" id="XP_015512438.1"/>
    </source>
</evidence>